<dbReference type="EMBL" id="MGBR01000001">
    <property type="protein sequence ID" value="OGK73409.1"/>
    <property type="molecule type" value="Genomic_DNA"/>
</dbReference>
<reference evidence="4 5" key="1">
    <citation type="journal article" date="2016" name="Nat. Commun.">
        <title>Thousands of microbial genomes shed light on interconnected biogeochemical processes in an aquifer system.</title>
        <authorList>
            <person name="Anantharaman K."/>
            <person name="Brown C.T."/>
            <person name="Hug L.A."/>
            <person name="Sharon I."/>
            <person name="Castelle C.J."/>
            <person name="Probst A.J."/>
            <person name="Thomas B.C."/>
            <person name="Singh A."/>
            <person name="Wilkins M.J."/>
            <person name="Karaoz U."/>
            <person name="Brodie E.L."/>
            <person name="Williams K.H."/>
            <person name="Hubbard S.S."/>
            <person name="Banfield J.F."/>
        </authorList>
    </citation>
    <scope>NUCLEOTIDE SEQUENCE [LARGE SCALE GENOMIC DNA]</scope>
</reference>
<evidence type="ECO:0008006" key="6">
    <source>
        <dbReference type="Google" id="ProtNLM"/>
    </source>
</evidence>
<evidence type="ECO:0000259" key="2">
    <source>
        <dbReference type="Pfam" id="PF00534"/>
    </source>
</evidence>
<evidence type="ECO:0000313" key="4">
    <source>
        <dbReference type="EMBL" id="OGK73409.1"/>
    </source>
</evidence>
<comment type="caution">
    <text evidence="4">The sequence shown here is derived from an EMBL/GenBank/DDBJ whole genome shotgun (WGS) entry which is preliminary data.</text>
</comment>
<evidence type="ECO:0000256" key="1">
    <source>
        <dbReference type="ARBA" id="ARBA00022679"/>
    </source>
</evidence>
<dbReference type="Pfam" id="PF13439">
    <property type="entry name" value="Glyco_transf_4"/>
    <property type="match status" value="1"/>
</dbReference>
<dbReference type="InterPro" id="IPR001296">
    <property type="entry name" value="Glyco_trans_1"/>
</dbReference>
<proteinExistence type="predicted"/>
<dbReference type="Proteomes" id="UP000177050">
    <property type="component" value="Unassembled WGS sequence"/>
</dbReference>
<name>A0A1F7KZV7_9BACT</name>
<evidence type="ECO:0000313" key="5">
    <source>
        <dbReference type="Proteomes" id="UP000177050"/>
    </source>
</evidence>
<dbReference type="SUPFAM" id="SSF53756">
    <property type="entry name" value="UDP-Glycosyltransferase/glycogen phosphorylase"/>
    <property type="match status" value="1"/>
</dbReference>
<dbReference type="PANTHER" id="PTHR46401">
    <property type="entry name" value="GLYCOSYLTRANSFERASE WBBK-RELATED"/>
    <property type="match status" value="1"/>
</dbReference>
<sequence>MKRIGIDARLYSQTGVGTYLRNLLYELSKLKTTGLSFVIYVSSSDIKQIRAEIPQFIIKEAPFRWHTLSEQTMFLRHITKDSLDLMHFTYFGYPILYRGKFVATVHDLTPLLFKTGKASTKNSLLYEIKHFFFRWVLRSQVERAQAIITPTLTVKKQLVEHYGFGIESKIFPFYEGVGYELRNAKENTSLQQVFSKQFFLYVGNFYPHKNLVRFITAFAKKDIVSQLILVGPQDHFSTAIHKLILKLGAQGKILLYHGATVNDLVYFYKHAKALIHPSLSEGFGLPLIEAAYFKCPIIASDISVMKELLDENCIYFNPYHTEDIHEKILNISSSHKPDYSKTLERCSFARMTKDTLSLYKKVLRVE</sequence>
<feature type="domain" description="Glycosyl transferase family 1" evidence="2">
    <location>
        <begin position="196"/>
        <end position="335"/>
    </location>
</feature>
<feature type="domain" description="Glycosyltransferase subfamily 4-like N-terminal" evidence="3">
    <location>
        <begin position="15"/>
        <end position="164"/>
    </location>
</feature>
<dbReference type="CDD" id="cd03809">
    <property type="entry name" value="GT4_MtfB-like"/>
    <property type="match status" value="1"/>
</dbReference>
<gene>
    <name evidence="4" type="ORF">A3K52_01275</name>
</gene>
<dbReference type="PANTHER" id="PTHR46401:SF2">
    <property type="entry name" value="GLYCOSYLTRANSFERASE WBBK-RELATED"/>
    <property type="match status" value="1"/>
</dbReference>
<evidence type="ECO:0000259" key="3">
    <source>
        <dbReference type="Pfam" id="PF13439"/>
    </source>
</evidence>
<organism evidence="4 5">
    <name type="scientific">Candidatus Roizmanbacteria bacterium RIFOXYD1_FULL_38_12</name>
    <dbReference type="NCBI Taxonomy" id="1802093"/>
    <lineage>
        <taxon>Bacteria</taxon>
        <taxon>Candidatus Roizmaniibacteriota</taxon>
    </lineage>
</organism>
<dbReference type="GO" id="GO:0016757">
    <property type="term" value="F:glycosyltransferase activity"/>
    <property type="evidence" value="ECO:0007669"/>
    <property type="project" value="InterPro"/>
</dbReference>
<protein>
    <recommendedName>
        <fullName evidence="6">Glycosyl transferase family 1 domain-containing protein</fullName>
    </recommendedName>
</protein>
<dbReference type="InterPro" id="IPR028098">
    <property type="entry name" value="Glyco_trans_4-like_N"/>
</dbReference>
<keyword evidence="1" id="KW-0808">Transferase</keyword>
<dbReference type="Gene3D" id="3.40.50.2000">
    <property type="entry name" value="Glycogen Phosphorylase B"/>
    <property type="match status" value="2"/>
</dbReference>
<dbReference type="GO" id="GO:0009103">
    <property type="term" value="P:lipopolysaccharide biosynthetic process"/>
    <property type="evidence" value="ECO:0007669"/>
    <property type="project" value="TreeGrafter"/>
</dbReference>
<dbReference type="Pfam" id="PF00534">
    <property type="entry name" value="Glycos_transf_1"/>
    <property type="match status" value="1"/>
</dbReference>
<dbReference type="AlphaFoldDB" id="A0A1F7KZV7"/>
<accession>A0A1F7KZV7</accession>